<organism evidence="5 6">
    <name type="scientific">Duncaniella freteri</name>
    <dbReference type="NCBI Taxonomy" id="2530391"/>
    <lineage>
        <taxon>Bacteria</taxon>
        <taxon>Pseudomonadati</taxon>
        <taxon>Bacteroidota</taxon>
        <taxon>Bacteroidia</taxon>
        <taxon>Bacteroidales</taxon>
        <taxon>Muribaculaceae</taxon>
        <taxon>Duncaniella</taxon>
    </lineage>
</organism>
<dbReference type="Gene3D" id="2.40.170.20">
    <property type="entry name" value="TonB-dependent receptor, beta-barrel domain"/>
    <property type="match status" value="1"/>
</dbReference>
<dbReference type="AlphaFoldDB" id="A0A4Z0V9Y9"/>
<sequence length="551" mass="61876">MLQTTNNKGEFWTARGQVNYSRSFFDRHEVSAIAGLEFRETTTNGTQSVILGYDENLQTGVSQTVDFGIMSTLANSPYFICTTRGRNEATYPANSYGYSYYFSDYMGLVLEQHHRYASGYANITYTYDSRYNIFGSFRKDYADVYGLNSRFRGKPLWSAGAGWNVHNENFAHDLTWMNFLKLRISYGVTGNIYQGATSYLTAKTDGVNIHTKLPYATISNPANPNLKWEQNRTTNIGMDFSLLNYRLRGSFDYYNKVGKDIFSRKTLDATAGFPSMNANVASIRNRGIELAVSYDWVAPHGRNCFGWTTSMTLAHNRNIVTDVETPATKAWEQISTPFKTGYPVSAIWSYKFAGISEAAGQEGQTLWEIENGGTAHNASTHSVEILEYSGQRDPKINVGMENSFRWKGMTLSVLMAYYGGHKMRALAEYDVYGIPDSSIASYFLNAWTPENRTDTPGIGRYGCQSSSSVGSEAASSNKAVHDADFIKIRNIVLGYNLPEAWLRKYGINNCQLQFQINDPKAIWVKNNIGIDPETLGHRGRSSYVFGLNINL</sequence>
<dbReference type="GeneID" id="82150035"/>
<dbReference type="Pfam" id="PF00593">
    <property type="entry name" value="TonB_dep_Rec_b-barrel"/>
    <property type="match status" value="1"/>
</dbReference>
<comment type="subcellular location">
    <subcellularLocation>
        <location evidence="1">Cell outer membrane</location>
    </subcellularLocation>
</comment>
<evidence type="ECO:0000259" key="4">
    <source>
        <dbReference type="Pfam" id="PF00593"/>
    </source>
</evidence>
<name>A0A4Z0V9Y9_9BACT</name>
<dbReference type="InterPro" id="IPR000531">
    <property type="entry name" value="Beta-barrel_TonB"/>
</dbReference>
<evidence type="ECO:0000256" key="2">
    <source>
        <dbReference type="ARBA" id="ARBA00023136"/>
    </source>
</evidence>
<feature type="domain" description="TonB-dependent receptor-like beta-barrel" evidence="4">
    <location>
        <begin position="6"/>
        <end position="347"/>
    </location>
</feature>
<proteinExistence type="predicted"/>
<evidence type="ECO:0000313" key="5">
    <source>
        <dbReference type="EMBL" id="TGG40897.1"/>
    </source>
</evidence>
<protein>
    <submittedName>
        <fullName evidence="5">TonB-dependent receptor</fullName>
    </submittedName>
</protein>
<accession>A0A4Z0V9Y9</accession>
<dbReference type="Proteomes" id="UP000297635">
    <property type="component" value="Unassembled WGS sequence"/>
</dbReference>
<evidence type="ECO:0000313" key="6">
    <source>
        <dbReference type="Proteomes" id="UP000297635"/>
    </source>
</evidence>
<comment type="caution">
    <text evidence="5">The sequence shown here is derived from an EMBL/GenBank/DDBJ whole genome shotgun (WGS) entry which is preliminary data.</text>
</comment>
<reference evidence="5 6" key="1">
    <citation type="submission" date="2019-02" db="EMBL/GenBank/DDBJ databases">
        <title>Isolation and identification of novel species under the genus Muribaculum.</title>
        <authorList>
            <person name="Miyake S."/>
            <person name="Ding Y."/>
            <person name="Low A."/>
            <person name="Soh M."/>
            <person name="Seedorf H."/>
        </authorList>
    </citation>
    <scope>NUCLEOTIDE SEQUENCE [LARGE SCALE GENOMIC DNA]</scope>
    <source>
        <strain evidence="5 6">TLL-A3</strain>
    </source>
</reference>
<dbReference type="RefSeq" id="WP_135471853.1">
    <property type="nucleotide sequence ID" value="NZ_CASJDB010000082.1"/>
</dbReference>
<dbReference type="GO" id="GO:0009279">
    <property type="term" value="C:cell outer membrane"/>
    <property type="evidence" value="ECO:0007669"/>
    <property type="project" value="UniProtKB-SubCell"/>
</dbReference>
<keyword evidence="2" id="KW-0472">Membrane</keyword>
<keyword evidence="6" id="KW-1185">Reference proteome</keyword>
<dbReference type="InterPro" id="IPR036942">
    <property type="entry name" value="Beta-barrel_TonB_sf"/>
</dbReference>
<evidence type="ECO:0000256" key="3">
    <source>
        <dbReference type="ARBA" id="ARBA00023237"/>
    </source>
</evidence>
<dbReference type="SUPFAM" id="SSF56935">
    <property type="entry name" value="Porins"/>
    <property type="match status" value="1"/>
</dbReference>
<keyword evidence="5" id="KW-0675">Receptor</keyword>
<keyword evidence="3" id="KW-0998">Cell outer membrane</keyword>
<evidence type="ECO:0000256" key="1">
    <source>
        <dbReference type="ARBA" id="ARBA00004442"/>
    </source>
</evidence>
<dbReference type="EMBL" id="SJSA01000001">
    <property type="protein sequence ID" value="TGG40897.1"/>
    <property type="molecule type" value="Genomic_DNA"/>
</dbReference>
<gene>
    <name evidence="5" type="ORF">EZ315_09560</name>
</gene>